<comment type="caution">
    <text evidence="1">The sequence shown here is derived from an EMBL/GenBank/DDBJ whole genome shotgun (WGS) entry which is preliminary data.</text>
</comment>
<sequence>MLDTHTETAQDRRPAIVICSYDVGASDWHLAEDLSGQLWNPAGARTIAVPACGPSDLVDTLARHLADPDCRGLLLVGRNRASDLFRIQMRAENRGLEPGFAPLMQSPSIARATAPAAGMVEALTDIGLGAEATSAGEDDVGSYLLYRILCSLPEGMDVPSVGLLRVPEDTEPEVVKQGIKAVAGAIARHMSPLPRARHV</sequence>
<evidence type="ECO:0000313" key="2">
    <source>
        <dbReference type="Proteomes" id="UP000545037"/>
    </source>
</evidence>
<protein>
    <recommendedName>
        <fullName evidence="3">Hydrogenase maturation protease</fullName>
    </recommendedName>
</protein>
<dbReference type="Proteomes" id="UP000545037">
    <property type="component" value="Unassembled WGS sequence"/>
</dbReference>
<gene>
    <name evidence="1" type="ORF">GGR13_001843</name>
</gene>
<evidence type="ECO:0000313" key="1">
    <source>
        <dbReference type="EMBL" id="MBB5746239.1"/>
    </source>
</evidence>
<dbReference type="EMBL" id="JACHOR010000003">
    <property type="protein sequence ID" value="MBB5746239.1"/>
    <property type="molecule type" value="Genomic_DNA"/>
</dbReference>
<reference evidence="1 2" key="1">
    <citation type="submission" date="2020-08" db="EMBL/GenBank/DDBJ databases">
        <title>Genomic Encyclopedia of Type Strains, Phase IV (KMG-IV): sequencing the most valuable type-strain genomes for metagenomic binning, comparative biology and taxonomic classification.</title>
        <authorList>
            <person name="Goeker M."/>
        </authorList>
    </citation>
    <scope>NUCLEOTIDE SEQUENCE [LARGE SCALE GENOMIC DNA]</scope>
    <source>
        <strain evidence="1 2">DSM 4737</strain>
    </source>
</reference>
<dbReference type="AlphaFoldDB" id="A0A7W9CIT0"/>
<organism evidence="1 2">
    <name type="scientific">Brevundimonas variabilis</name>
    <dbReference type="NCBI Taxonomy" id="74312"/>
    <lineage>
        <taxon>Bacteria</taxon>
        <taxon>Pseudomonadati</taxon>
        <taxon>Pseudomonadota</taxon>
        <taxon>Alphaproteobacteria</taxon>
        <taxon>Caulobacterales</taxon>
        <taxon>Caulobacteraceae</taxon>
        <taxon>Brevundimonas</taxon>
    </lineage>
</organism>
<keyword evidence="2" id="KW-1185">Reference proteome</keyword>
<accession>A0A7W9CIT0</accession>
<name>A0A7W9CIT0_9CAUL</name>
<proteinExistence type="predicted"/>
<dbReference type="RefSeq" id="WP_183213232.1">
    <property type="nucleotide sequence ID" value="NZ_JACHOR010000003.1"/>
</dbReference>
<evidence type="ECO:0008006" key="3">
    <source>
        <dbReference type="Google" id="ProtNLM"/>
    </source>
</evidence>